<gene>
    <name evidence="1" type="ORF">FOQG_00244</name>
</gene>
<dbReference type="HOGENOM" id="CLU_3032416_0_0_1"/>
<sequence length="55" mass="6115">MMGPRLDDLRILAQMSSDPRLLAIDANGIVGTVHDMACEPTQRLSYTPKQSSAWR</sequence>
<name>X0D8G6_FUSOX</name>
<dbReference type="AlphaFoldDB" id="X0D8G6"/>
<protein>
    <submittedName>
        <fullName evidence="1">Uncharacterized protein</fullName>
    </submittedName>
</protein>
<accession>X0D8G6</accession>
<dbReference type="Proteomes" id="UP000030663">
    <property type="component" value="Unassembled WGS sequence"/>
</dbReference>
<proteinExistence type="predicted"/>
<dbReference type="EMBL" id="JH658362">
    <property type="protein sequence ID" value="EXK99853.1"/>
    <property type="molecule type" value="Genomic_DNA"/>
</dbReference>
<keyword evidence="2" id="KW-1185">Reference proteome</keyword>
<evidence type="ECO:0000313" key="1">
    <source>
        <dbReference type="EMBL" id="EXK99853.1"/>
    </source>
</evidence>
<organism evidence="1 2">
    <name type="scientific">Fusarium oxysporum f. sp. raphani 54005</name>
    <dbReference type="NCBI Taxonomy" id="1089458"/>
    <lineage>
        <taxon>Eukaryota</taxon>
        <taxon>Fungi</taxon>
        <taxon>Dikarya</taxon>
        <taxon>Ascomycota</taxon>
        <taxon>Pezizomycotina</taxon>
        <taxon>Sordariomycetes</taxon>
        <taxon>Hypocreomycetidae</taxon>
        <taxon>Hypocreales</taxon>
        <taxon>Nectriaceae</taxon>
        <taxon>Fusarium</taxon>
        <taxon>Fusarium oxysporum species complex</taxon>
    </lineage>
</organism>
<evidence type="ECO:0000313" key="2">
    <source>
        <dbReference type="Proteomes" id="UP000030663"/>
    </source>
</evidence>
<reference evidence="1 2" key="1">
    <citation type="submission" date="2011-11" db="EMBL/GenBank/DDBJ databases">
        <title>The Genome Sequence of Fusarium oxysporum PHW815.</title>
        <authorList>
            <consortium name="The Broad Institute Genome Sequencing Platform"/>
            <person name="Ma L.-J."/>
            <person name="Gale L.R."/>
            <person name="Schwartz D.C."/>
            <person name="Zhou S."/>
            <person name="Corby-Kistler H."/>
            <person name="Young S.K."/>
            <person name="Zeng Q."/>
            <person name="Gargeya S."/>
            <person name="Fitzgerald M."/>
            <person name="Haas B."/>
            <person name="Abouelleil A."/>
            <person name="Alvarado L."/>
            <person name="Arachchi H.M."/>
            <person name="Berlin A."/>
            <person name="Brown A."/>
            <person name="Chapman S.B."/>
            <person name="Chen Z."/>
            <person name="Dunbar C."/>
            <person name="Freedman E."/>
            <person name="Gearin G."/>
            <person name="Goldberg J."/>
            <person name="Griggs A."/>
            <person name="Gujja S."/>
            <person name="Heiman D."/>
            <person name="Howarth C."/>
            <person name="Larson L."/>
            <person name="Lui A."/>
            <person name="MacDonald P.J.P."/>
            <person name="Montmayeur A."/>
            <person name="Murphy C."/>
            <person name="Neiman D."/>
            <person name="Pearson M."/>
            <person name="Priest M."/>
            <person name="Roberts A."/>
            <person name="Saif S."/>
            <person name="Shea T."/>
            <person name="Shenoy N."/>
            <person name="Sisk P."/>
            <person name="Stolte C."/>
            <person name="Sykes S."/>
            <person name="Wortman J."/>
            <person name="Nusbaum C."/>
            <person name="Birren B."/>
        </authorList>
    </citation>
    <scope>NUCLEOTIDE SEQUENCE [LARGE SCALE GENOMIC DNA]</scope>
    <source>
        <strain evidence="1 2">54005</strain>
    </source>
</reference>